<protein>
    <submittedName>
        <fullName evidence="1">Uncharacterized protein</fullName>
    </submittedName>
</protein>
<accession>A0A7Y4GXZ6</accession>
<organism evidence="1 2">
    <name type="scientific">Bradyrhizobium australiense</name>
    <dbReference type="NCBI Taxonomy" id="2721161"/>
    <lineage>
        <taxon>Bacteria</taxon>
        <taxon>Pseudomonadati</taxon>
        <taxon>Pseudomonadota</taxon>
        <taxon>Alphaproteobacteria</taxon>
        <taxon>Hyphomicrobiales</taxon>
        <taxon>Nitrobacteraceae</taxon>
        <taxon>Bradyrhizobium</taxon>
    </lineage>
</organism>
<evidence type="ECO:0000313" key="1">
    <source>
        <dbReference type="EMBL" id="NOJ43763.1"/>
    </source>
</evidence>
<reference evidence="1 2" key="1">
    <citation type="submission" date="2020-03" db="EMBL/GenBank/DDBJ databases">
        <title>Bradyrhizobium diversity isolated from nodules of Indigofera sp.</title>
        <authorList>
            <person name="Klepa M."/>
            <person name="Helene L."/>
            <person name="Hungria M."/>
        </authorList>
    </citation>
    <scope>NUCLEOTIDE SEQUENCE [LARGE SCALE GENOMIC DNA]</scope>
    <source>
        <strain evidence="1 2">WSM 1791</strain>
    </source>
</reference>
<dbReference type="RefSeq" id="WP_171582957.1">
    <property type="nucleotide sequence ID" value="NZ_JAAVLX010000011.1"/>
</dbReference>
<dbReference type="AlphaFoldDB" id="A0A7Y4GXZ6"/>
<evidence type="ECO:0000313" key="2">
    <source>
        <dbReference type="Proteomes" id="UP000544122"/>
    </source>
</evidence>
<comment type="caution">
    <text evidence="1">The sequence shown here is derived from an EMBL/GenBank/DDBJ whole genome shotgun (WGS) entry which is preliminary data.</text>
</comment>
<gene>
    <name evidence="1" type="ORF">HCN58_30115</name>
</gene>
<dbReference type="EMBL" id="JAAVLX010000011">
    <property type="protein sequence ID" value="NOJ43763.1"/>
    <property type="molecule type" value="Genomic_DNA"/>
</dbReference>
<proteinExistence type="predicted"/>
<dbReference type="Proteomes" id="UP000544122">
    <property type="component" value="Unassembled WGS sequence"/>
</dbReference>
<name>A0A7Y4GXZ6_9BRAD</name>
<keyword evidence="2" id="KW-1185">Reference proteome</keyword>
<sequence length="234" mass="25361">MTNLILLTESNAKRWAAARLTRNFTPTARHLVAPAAKARYQAVSARTGVPWAAIAVIHERECSQDWTGSLAQGDPWNRVSVHVPAGRGPFRSWEEAAIDALVNCAPYAARNKDWSIGRTLAKLEQYNGLGYAARGRPSPYIWAGTDQYRSGKYVRDGVYDPNVVDGQPGCAGLLKTMMALDPTITFTGATITPVISVKPIPAEKPAAPSIINPSKGSIGAFIANIFNVIFRRKA</sequence>